<dbReference type="Gene3D" id="1.10.443.10">
    <property type="entry name" value="Intergrase catalytic core"/>
    <property type="match status" value="1"/>
</dbReference>
<evidence type="ECO:0000313" key="5">
    <source>
        <dbReference type="Proteomes" id="UP000003165"/>
    </source>
</evidence>
<dbReference type="InterPro" id="IPR013762">
    <property type="entry name" value="Integrase-like_cat_sf"/>
</dbReference>
<dbReference type="EMBL" id="ACIS01000006">
    <property type="protein sequence ID" value="EEG08207.1"/>
    <property type="molecule type" value="Genomic_DNA"/>
</dbReference>
<evidence type="ECO:0000256" key="1">
    <source>
        <dbReference type="ARBA" id="ARBA00022908"/>
    </source>
</evidence>
<dbReference type="Pfam" id="PF00589">
    <property type="entry name" value="Phage_integrase"/>
    <property type="match status" value="1"/>
</dbReference>
<dbReference type="GO" id="GO:0003677">
    <property type="term" value="F:DNA binding"/>
    <property type="evidence" value="ECO:0007669"/>
    <property type="project" value="InterPro"/>
</dbReference>
<evidence type="ECO:0000313" key="4">
    <source>
        <dbReference type="EMBL" id="EEG08207.1"/>
    </source>
</evidence>
<dbReference type="GO" id="GO:0015074">
    <property type="term" value="P:DNA integration"/>
    <property type="evidence" value="ECO:0007669"/>
    <property type="project" value="UniProtKB-KW"/>
</dbReference>
<keyword evidence="1" id="KW-0229">DNA integration</keyword>
<reference evidence="4 5" key="1">
    <citation type="submission" date="2009-02" db="EMBL/GenBank/DDBJ databases">
        <title>Sequencing of the draft genome and assembly of Lutiella nitroferrum 2002.</title>
        <authorList>
            <consortium name="US DOE Joint Genome Institute (JGI-PGF)"/>
            <person name="Lucas S."/>
            <person name="Copeland A."/>
            <person name="Lapidus A."/>
            <person name="Glavina del Rio T."/>
            <person name="Tice H."/>
            <person name="Bruce D."/>
            <person name="Goodwin L."/>
            <person name="Pitluck S."/>
            <person name="Larimer F."/>
            <person name="Land M.L."/>
            <person name="Hauser L."/>
            <person name="Coates J.D."/>
        </authorList>
    </citation>
    <scope>NUCLEOTIDE SEQUENCE [LARGE SCALE GENOMIC DNA]</scope>
    <source>
        <strain evidence="4 5">2002</strain>
    </source>
</reference>
<keyword evidence="2" id="KW-0233">DNA recombination</keyword>
<gene>
    <name evidence="4" type="ORF">FuraDRAFT_2410</name>
</gene>
<dbReference type="PANTHER" id="PTHR30349:SF64">
    <property type="entry name" value="PROPHAGE INTEGRASE INTD-RELATED"/>
    <property type="match status" value="1"/>
</dbReference>
<comment type="caution">
    <text evidence="4">The sequence shown here is derived from an EMBL/GenBank/DDBJ whole genome shotgun (WGS) entry which is preliminary data.</text>
</comment>
<dbReference type="Proteomes" id="UP000003165">
    <property type="component" value="Unassembled WGS sequence"/>
</dbReference>
<keyword evidence="5" id="KW-1185">Reference proteome</keyword>
<proteinExistence type="predicted"/>
<evidence type="ECO:0000256" key="2">
    <source>
        <dbReference type="ARBA" id="ARBA00023172"/>
    </source>
</evidence>
<dbReference type="RefSeq" id="WP_008954430.1">
    <property type="nucleotide sequence ID" value="NZ_ACIS01000006.1"/>
</dbReference>
<dbReference type="InterPro" id="IPR011010">
    <property type="entry name" value="DNA_brk_join_enz"/>
</dbReference>
<dbReference type="InterPro" id="IPR050090">
    <property type="entry name" value="Tyrosine_recombinase_XerCD"/>
</dbReference>
<protein>
    <submittedName>
        <fullName evidence="4">Integrase family protein</fullName>
    </submittedName>
</protein>
<dbReference type="eggNOG" id="COG4974">
    <property type="taxonomic scope" value="Bacteria"/>
</dbReference>
<dbReference type="SUPFAM" id="SSF56349">
    <property type="entry name" value="DNA breaking-rejoining enzymes"/>
    <property type="match status" value="1"/>
</dbReference>
<feature type="domain" description="Tyr recombinase" evidence="3">
    <location>
        <begin position="1"/>
        <end position="189"/>
    </location>
</feature>
<dbReference type="PROSITE" id="PS51898">
    <property type="entry name" value="TYR_RECOMBINASE"/>
    <property type="match status" value="1"/>
</dbReference>
<evidence type="ECO:0000259" key="3">
    <source>
        <dbReference type="PROSITE" id="PS51898"/>
    </source>
</evidence>
<dbReference type="PANTHER" id="PTHR30349">
    <property type="entry name" value="PHAGE INTEGRASE-RELATED"/>
    <property type="match status" value="1"/>
</dbReference>
<accession>B9Z4X5</accession>
<name>B9Z4X5_9NEIS</name>
<sequence>MERYLTPTELQQLLNAARRVNDPLAQRDYHVMAALSLSGCRIGEFSLITLGDAWDALKTGYLFIPRENRKGGKRDHKVFVTRPLRLHLVALLNMNDSQLASEPLVPGRFGQPLTVRNYQQRVAHWAKEAGLSIKVTPHFFRHTRAMNIMRSSEAHDPRGIVQNALGHNSIASTGIYTQPSHEDIENTLEAIDGHGGRRTTMGALRKGFERRAG</sequence>
<dbReference type="InterPro" id="IPR002104">
    <property type="entry name" value="Integrase_catalytic"/>
</dbReference>
<dbReference type="GO" id="GO:0006310">
    <property type="term" value="P:DNA recombination"/>
    <property type="evidence" value="ECO:0007669"/>
    <property type="project" value="UniProtKB-KW"/>
</dbReference>
<dbReference type="AlphaFoldDB" id="B9Z4X5"/>
<organism evidence="4 5">
    <name type="scientific">Pseudogulbenkiania ferrooxidans 2002</name>
    <dbReference type="NCBI Taxonomy" id="279714"/>
    <lineage>
        <taxon>Bacteria</taxon>
        <taxon>Pseudomonadati</taxon>
        <taxon>Pseudomonadota</taxon>
        <taxon>Betaproteobacteria</taxon>
        <taxon>Neisseriales</taxon>
        <taxon>Chromobacteriaceae</taxon>
        <taxon>Pseudogulbenkiania</taxon>
    </lineage>
</organism>